<name>A0A1I8BP18_MELHA</name>
<dbReference type="AlphaFoldDB" id="A0A1I8BP18"/>
<protein>
    <submittedName>
        <fullName evidence="2">DNA-directed RNA polymerase</fullName>
    </submittedName>
</protein>
<evidence type="ECO:0000313" key="1">
    <source>
        <dbReference type="Proteomes" id="UP000095281"/>
    </source>
</evidence>
<evidence type="ECO:0000313" key="2">
    <source>
        <dbReference type="WBParaSite" id="MhA1_Contig338.frz3.gene28"/>
    </source>
</evidence>
<reference evidence="2" key="1">
    <citation type="submission" date="2016-11" db="UniProtKB">
        <authorList>
            <consortium name="WormBaseParasite"/>
        </authorList>
    </citation>
    <scope>IDENTIFICATION</scope>
</reference>
<keyword evidence="1" id="KW-1185">Reference proteome</keyword>
<organism evidence="1 2">
    <name type="scientific">Meloidogyne hapla</name>
    <name type="common">Root-knot nematode worm</name>
    <dbReference type="NCBI Taxonomy" id="6305"/>
    <lineage>
        <taxon>Eukaryota</taxon>
        <taxon>Metazoa</taxon>
        <taxon>Ecdysozoa</taxon>
        <taxon>Nematoda</taxon>
        <taxon>Chromadorea</taxon>
        <taxon>Rhabditida</taxon>
        <taxon>Tylenchina</taxon>
        <taxon>Tylenchomorpha</taxon>
        <taxon>Tylenchoidea</taxon>
        <taxon>Meloidogynidae</taxon>
        <taxon>Meloidogyninae</taxon>
        <taxon>Meloidogyne</taxon>
    </lineage>
</organism>
<accession>A0A1I8BP18</accession>
<sequence length="34" mass="3927">MDNQLSTWDNRELRIILSGDENEKSVCTNIDGFI</sequence>
<dbReference type="Proteomes" id="UP000095281">
    <property type="component" value="Unplaced"/>
</dbReference>
<proteinExistence type="predicted"/>
<dbReference type="WBParaSite" id="MhA1_Contig338.frz3.gene28">
    <property type="protein sequence ID" value="MhA1_Contig338.frz3.gene28"/>
    <property type="gene ID" value="MhA1_Contig338.frz3.gene28"/>
</dbReference>